<evidence type="ECO:0000256" key="1">
    <source>
        <dbReference type="SAM" id="MobiDB-lite"/>
    </source>
</evidence>
<dbReference type="RefSeq" id="WP_301144292.1">
    <property type="nucleotide sequence ID" value="NZ_JAUHPX010000001.1"/>
</dbReference>
<comment type="caution">
    <text evidence="2">The sequence shown here is derived from an EMBL/GenBank/DDBJ whole genome shotgun (WGS) entry which is preliminary data.</text>
</comment>
<dbReference type="EMBL" id="JAUHPX010000001">
    <property type="protein sequence ID" value="MDN4486708.1"/>
    <property type="molecule type" value="Genomic_DNA"/>
</dbReference>
<reference evidence="2" key="1">
    <citation type="submission" date="2023-06" db="EMBL/GenBank/DDBJ databases">
        <title>Sysu t00039.</title>
        <authorList>
            <person name="Gao L."/>
            <person name="Fang B.-Z."/>
            <person name="Li W.-J."/>
        </authorList>
    </citation>
    <scope>NUCLEOTIDE SEQUENCE</scope>
    <source>
        <strain evidence="2">SYSU T00039</strain>
    </source>
</reference>
<name>A0AAW7M6K2_9MICO</name>
<evidence type="ECO:0000313" key="2">
    <source>
        <dbReference type="EMBL" id="MDN4486708.1"/>
    </source>
</evidence>
<dbReference type="Proteomes" id="UP001172737">
    <property type="component" value="Unassembled WGS sequence"/>
</dbReference>
<feature type="region of interest" description="Disordered" evidence="1">
    <location>
        <begin position="351"/>
        <end position="377"/>
    </location>
</feature>
<organism evidence="2 3">
    <name type="scientific">Demequina lignilytica</name>
    <dbReference type="NCBI Taxonomy" id="3051663"/>
    <lineage>
        <taxon>Bacteria</taxon>
        <taxon>Bacillati</taxon>
        <taxon>Actinomycetota</taxon>
        <taxon>Actinomycetes</taxon>
        <taxon>Micrococcales</taxon>
        <taxon>Demequinaceae</taxon>
        <taxon>Demequina</taxon>
    </lineage>
</organism>
<proteinExistence type="predicted"/>
<sequence length="595" mass="61315">MTLGILLVGLVIMAVVVAVTVANANTTIRSREEMTAFQSADAGLDWAINILASQTHASMGDACADQVPSTMTINGDDVTLTQEYTVIRGGSTVELAEGVCPLSTDATSRVTVRSTASTPAGPGSEGPVERTAVGELIPVPPQIGLDKAIFSNASVNLVSGTVLEQSDGATEPDAHVYSNGNVTCSSNTVAGGTVYAAQGDVTLGSNCTIANDMWASGFVHIGNGATVLGDVWAASSQLAATGYAVTLSGNNSEVTGSLLTNGDVLLSGSKSLAGNVYSSAGSVWLDQVDVGGSIYAKIAIDFKQSGVGVDAIAATGTITGDNNNKTTVGRDATAALTITGLKKVFGTTSPLSPTGAWPDPAEPAFDFGDNDPGYPDAIEPPLREDLPKLTMEDEDLELWAAQGWTIERYSGVCTADQVDPLISSGGISVGTGRLIVFDGCSAPVQIITSDVTLATNIALVSWTGFTNQNASDITGTAGDEPTLYMITPAQDGLNWSGNAPACPASTELYDIRVGAFKFHDANVFAYTPCDFDYKTSVNNASDPWVGQIYAGAAFPGSGAFKLQMSRVNVPSAVEDPTDLSQAANLTIVSRYDEHG</sequence>
<keyword evidence="3" id="KW-1185">Reference proteome</keyword>
<dbReference type="SUPFAM" id="SSF51161">
    <property type="entry name" value="Trimeric LpxA-like enzymes"/>
    <property type="match status" value="1"/>
</dbReference>
<gene>
    <name evidence="2" type="ORF">QQX10_00840</name>
</gene>
<accession>A0AAW7M6K2</accession>
<protein>
    <submittedName>
        <fullName evidence="2">Uncharacterized protein</fullName>
    </submittedName>
</protein>
<dbReference type="InterPro" id="IPR011004">
    <property type="entry name" value="Trimer_LpxA-like_sf"/>
</dbReference>
<evidence type="ECO:0000313" key="3">
    <source>
        <dbReference type="Proteomes" id="UP001172737"/>
    </source>
</evidence>
<dbReference type="AlphaFoldDB" id="A0AAW7M6K2"/>